<feature type="region of interest" description="Disordered" evidence="1">
    <location>
        <begin position="86"/>
        <end position="106"/>
    </location>
</feature>
<evidence type="ECO:0000313" key="3">
    <source>
        <dbReference type="EMBL" id="KAF2117781.1"/>
    </source>
</evidence>
<dbReference type="OrthoDB" id="3993201at2759"/>
<keyword evidence="4" id="KW-1185">Reference proteome</keyword>
<protein>
    <recommendedName>
        <fullName evidence="2">SAP domain-containing protein</fullName>
    </recommendedName>
</protein>
<dbReference type="SMART" id="SM00513">
    <property type="entry name" value="SAP"/>
    <property type="match status" value="1"/>
</dbReference>
<evidence type="ECO:0000256" key="1">
    <source>
        <dbReference type="SAM" id="MobiDB-lite"/>
    </source>
</evidence>
<organism evidence="3 4">
    <name type="scientific">Lophiotrema nucula</name>
    <dbReference type="NCBI Taxonomy" id="690887"/>
    <lineage>
        <taxon>Eukaryota</taxon>
        <taxon>Fungi</taxon>
        <taxon>Dikarya</taxon>
        <taxon>Ascomycota</taxon>
        <taxon>Pezizomycotina</taxon>
        <taxon>Dothideomycetes</taxon>
        <taxon>Pleosporomycetidae</taxon>
        <taxon>Pleosporales</taxon>
        <taxon>Lophiotremataceae</taxon>
        <taxon>Lophiotrema</taxon>
    </lineage>
</organism>
<evidence type="ECO:0000259" key="2">
    <source>
        <dbReference type="SMART" id="SM00513"/>
    </source>
</evidence>
<evidence type="ECO:0000313" key="4">
    <source>
        <dbReference type="Proteomes" id="UP000799770"/>
    </source>
</evidence>
<sequence>MSSRVSTSALRAIAAGSKQTRGLHMTGPATFSSLLTSERPAINLPRDVAGLRAECQKRKLPTSGSKAELISRLSADEITNSRSFSTAIQDSKRPIPEPASAGTPIRHFNTSRSLKAVRDSSTIDFAYIPDFDPDTNQSPVIRVPILPQTLPSEATKAHIAVDVEEESVMLPSIVTVAADGTHIHAPSAMSEVSDNNAIDFQGMAARVADKFKPVEEQAGMVKSVWSGFLDDVLGPKGQGPNSA</sequence>
<reference evidence="3" key="1">
    <citation type="journal article" date="2020" name="Stud. Mycol.">
        <title>101 Dothideomycetes genomes: a test case for predicting lifestyles and emergence of pathogens.</title>
        <authorList>
            <person name="Haridas S."/>
            <person name="Albert R."/>
            <person name="Binder M."/>
            <person name="Bloem J."/>
            <person name="Labutti K."/>
            <person name="Salamov A."/>
            <person name="Andreopoulos B."/>
            <person name="Baker S."/>
            <person name="Barry K."/>
            <person name="Bills G."/>
            <person name="Bluhm B."/>
            <person name="Cannon C."/>
            <person name="Castanera R."/>
            <person name="Culley D."/>
            <person name="Daum C."/>
            <person name="Ezra D."/>
            <person name="Gonzalez J."/>
            <person name="Henrissat B."/>
            <person name="Kuo A."/>
            <person name="Liang C."/>
            <person name="Lipzen A."/>
            <person name="Lutzoni F."/>
            <person name="Magnuson J."/>
            <person name="Mondo S."/>
            <person name="Nolan M."/>
            <person name="Ohm R."/>
            <person name="Pangilinan J."/>
            <person name="Park H.-J."/>
            <person name="Ramirez L."/>
            <person name="Alfaro M."/>
            <person name="Sun H."/>
            <person name="Tritt A."/>
            <person name="Yoshinaga Y."/>
            <person name="Zwiers L.-H."/>
            <person name="Turgeon B."/>
            <person name="Goodwin S."/>
            <person name="Spatafora J."/>
            <person name="Crous P."/>
            <person name="Grigoriev I."/>
        </authorList>
    </citation>
    <scope>NUCLEOTIDE SEQUENCE</scope>
    <source>
        <strain evidence="3">CBS 627.86</strain>
    </source>
</reference>
<name>A0A6A5ZHB9_9PLEO</name>
<dbReference type="Proteomes" id="UP000799770">
    <property type="component" value="Unassembled WGS sequence"/>
</dbReference>
<proteinExistence type="predicted"/>
<dbReference type="EMBL" id="ML977318">
    <property type="protein sequence ID" value="KAF2117781.1"/>
    <property type="molecule type" value="Genomic_DNA"/>
</dbReference>
<dbReference type="InterPro" id="IPR003034">
    <property type="entry name" value="SAP_dom"/>
</dbReference>
<feature type="domain" description="SAP" evidence="2">
    <location>
        <begin position="47"/>
        <end position="77"/>
    </location>
</feature>
<dbReference type="Pfam" id="PF02037">
    <property type="entry name" value="SAP"/>
    <property type="match status" value="1"/>
</dbReference>
<accession>A0A6A5ZHB9</accession>
<dbReference type="Gene3D" id="1.10.720.30">
    <property type="entry name" value="SAP domain"/>
    <property type="match status" value="1"/>
</dbReference>
<dbReference type="InterPro" id="IPR036361">
    <property type="entry name" value="SAP_dom_sf"/>
</dbReference>
<gene>
    <name evidence="3" type="ORF">BDV96DRAFT_570916</name>
</gene>
<dbReference type="AlphaFoldDB" id="A0A6A5ZHB9"/>
<dbReference type="SUPFAM" id="SSF68906">
    <property type="entry name" value="SAP domain"/>
    <property type="match status" value="1"/>
</dbReference>